<keyword evidence="5 7" id="KW-1133">Transmembrane helix</keyword>
<dbReference type="InterPro" id="IPR008516">
    <property type="entry name" value="Na/K-Atpase_Interacting"/>
</dbReference>
<feature type="compositionally biased region" description="Basic residues" evidence="8">
    <location>
        <begin position="1019"/>
        <end position="1029"/>
    </location>
</feature>
<feature type="region of interest" description="Disordered" evidence="8">
    <location>
        <begin position="1300"/>
        <end position="1410"/>
    </location>
</feature>
<feature type="compositionally biased region" description="Pro residues" evidence="8">
    <location>
        <begin position="1352"/>
        <end position="1362"/>
    </location>
</feature>
<accession>A0A0L0CLZ1</accession>
<evidence type="ECO:0000256" key="4">
    <source>
        <dbReference type="ARBA" id="ARBA00022692"/>
    </source>
</evidence>
<feature type="transmembrane region" description="Helical" evidence="7">
    <location>
        <begin position="34"/>
        <end position="55"/>
    </location>
</feature>
<comment type="similarity">
    <text evidence="2 7">Belongs to the NKAIN family.</text>
</comment>
<feature type="region of interest" description="Disordered" evidence="8">
    <location>
        <begin position="823"/>
        <end position="860"/>
    </location>
</feature>
<sequence>MGSCTRRHFLLSTCFLQMITIIERQVFDFLGYMWAPIFVNFFHILFIIFGFYGAYHFRIKYIITYLIWNFLWIGWNSFLICFYLNVGTLDRDSDLLNLGTGSVSWFEVNGYGCKPIYNTNITSEDPYRPIRPETVDDCLLTYDIVEVVQSGVQCVLAFFGILGAILISYIFLDEDDRFDFMNGDAKSPQHTVVHPMYVSYTSIPTSASATMLSNKHQNQNLNNHTHHNSLSNSNHHLSNSNHAICTNTTTSTTTPTATKKKFSSSSQHQTSLHKQILTSTATTNHNNANYNSNNKNNNSNNSNQHSNSISHSNSNRNSHNSNNNANNSNCNTFLIHTHHNNSNHHHHQQQLQQQYSNSQGRREGSFNGSLVSNSSQFEPFNTGSSHHHRRGRHRNMSPTSRSYTPNPSNASNSLTHMLYSPKQSRKVQPTSSNSIFPANIDLAQKQPIIPAYYDDSTAKADHQLYVNGSRRQMLLAQSPTQDTTPSLSYASLQNSNQNLNSSLKHNNTTSLGSAGGNALNSSLSNSNYSLTNSLNNNKTQAAINSGAGEGHFARIHSKPKPAKSSSYSSFKHANAAVVAAAAANTGPSSLNGQRADIKYSQIFNENPSHQFDESFEEDNFSIHNLKTDEGVTYVPFTKPTPGNYFLTPSTQLPENNNSPNSLNSLNSQSSLNNNSNHQQQHLRTSPNNNTSQMSQHNYHDNSGILLEHGAILQPLTPHDLNPAQRALYQQNGLPFHPAYSPTPYRQNSACPAQKQTPRPTNIPLPKVPATYEAEFLSPSAVTPPPPPQPRPHIFQPRTGTAPYPDLSPEVTERYAMPTQYIPRSPVASRIARRQRQQHAHNERSHVPINSSANFCDQIRDTPPGYAADSASMHTYTISKARSHDRLSSSRNANGSLRDKERSSAMTNNKDSQPPDQEELAPHVNRRSGRRDGVKMRPRSYCNSMSGGEGVIRTNISNDLKHVNKKSKHRQSLYSIEFGPSLDTIRSRADTILDYGDDQMHERGGGLEGDNGELSPKPMTPRRVKRRSVMHRGSNSRQSTASRRSSSHSSHKNTLRGESRGSGGGGDGSGGAGSTGTHSRSSTRSSRRKYHQNPVTKLLDQQQQQQSTMHIHGHHPKQPVQQFGSFHHKDSTPALTVSNLQSLNQEIHNNINAVSSSINGSGGIGSLTKTNNNHYQSFRKNIPPDPIYYNTNAQTAYLQQQQWQQLQQQTPSPIPTLDEPQSPTLTLTPSLGGGHYNPTYQHSTTNLNDGEHVDELYNNRPPSVRSSYSNFHGARPMSSYLSSTNNTENVFVNLVASNTAQNSATQHPHPPPSPATSSFHQQQQQQLPHESPSTPPLYQQHPLHQQSISQHNLPPPPPLPDPPYTASQPQPIPFHKRTASRESIRSMAFLNSGPPAYNLNYHTPPDSETTM</sequence>
<evidence type="ECO:0000256" key="8">
    <source>
        <dbReference type="SAM" id="MobiDB-lite"/>
    </source>
</evidence>
<dbReference type="Pfam" id="PF05640">
    <property type="entry name" value="NKAIN"/>
    <property type="match status" value="1"/>
</dbReference>
<keyword evidence="10" id="KW-1185">Reference proteome</keyword>
<feature type="compositionally biased region" description="Low complexity" evidence="8">
    <location>
        <begin position="1074"/>
        <end position="1083"/>
    </location>
</feature>
<feature type="compositionally biased region" description="Low complexity" evidence="8">
    <location>
        <begin position="1034"/>
        <end position="1043"/>
    </location>
</feature>
<dbReference type="PANTHER" id="PTHR13084:SF6">
    <property type="entry name" value="SODIUM_POTASSIUM-TRANSPORTING ATPASE SUBUNIT BETA-1-INTERACTING PROTEIN"/>
    <property type="match status" value="1"/>
</dbReference>
<feature type="compositionally biased region" description="Polar residues" evidence="8">
    <location>
        <begin position="1218"/>
        <end position="1228"/>
    </location>
</feature>
<evidence type="ECO:0000313" key="9">
    <source>
        <dbReference type="EMBL" id="KNC33286.1"/>
    </source>
</evidence>
<feature type="compositionally biased region" description="Low complexity" evidence="8">
    <location>
        <begin position="651"/>
        <end position="682"/>
    </location>
</feature>
<feature type="transmembrane region" description="Helical" evidence="7">
    <location>
        <begin position="62"/>
        <end position="86"/>
    </location>
</feature>
<feature type="region of interest" description="Disordered" evidence="8">
    <location>
        <begin position="879"/>
        <end position="945"/>
    </location>
</feature>
<feature type="compositionally biased region" description="Polar residues" evidence="8">
    <location>
        <begin position="267"/>
        <end position="283"/>
    </location>
</feature>
<feature type="transmembrane region" description="Helical" evidence="7">
    <location>
        <begin position="150"/>
        <end position="172"/>
    </location>
</feature>
<keyword evidence="3 7" id="KW-1003">Cell membrane</keyword>
<dbReference type="OrthoDB" id="10050321at2759"/>
<feature type="compositionally biased region" description="Low complexity" evidence="8">
    <location>
        <begin position="218"/>
        <end position="257"/>
    </location>
</feature>
<protein>
    <recommendedName>
        <fullName evidence="7">Sodium/potassium-transporting ATPase subunit beta-1-interacting protein</fullName>
        <shortName evidence="7">Na(+)/K(+)-transporting ATPase subunit beta-1-interacting protein</shortName>
    </recommendedName>
</protein>
<dbReference type="EMBL" id="JRES01000204">
    <property type="protein sequence ID" value="KNC33286.1"/>
    <property type="molecule type" value="Genomic_DNA"/>
</dbReference>
<keyword evidence="6 7" id="KW-0472">Membrane</keyword>
<feature type="compositionally biased region" description="Low complexity" evidence="8">
    <location>
        <begin position="1335"/>
        <end position="1345"/>
    </location>
</feature>
<feature type="compositionally biased region" description="Polar residues" evidence="8">
    <location>
        <begin position="396"/>
        <end position="415"/>
    </location>
</feature>
<feature type="region of interest" description="Disordered" evidence="8">
    <location>
        <begin position="995"/>
        <end position="1121"/>
    </location>
</feature>
<feature type="compositionally biased region" description="Gly residues" evidence="8">
    <location>
        <begin position="1059"/>
        <end position="1073"/>
    </location>
</feature>
<name>A0A0L0CLZ1_LUCCU</name>
<feature type="compositionally biased region" description="Basic residues" evidence="8">
    <location>
        <begin position="1044"/>
        <end position="1053"/>
    </location>
</feature>
<feature type="compositionally biased region" description="Polar residues" evidence="8">
    <location>
        <begin position="903"/>
        <end position="914"/>
    </location>
</feature>
<feature type="region of interest" description="Disordered" evidence="8">
    <location>
        <begin position="218"/>
        <end position="415"/>
    </location>
</feature>
<feature type="region of interest" description="Disordered" evidence="8">
    <location>
        <begin position="644"/>
        <end position="697"/>
    </location>
</feature>
<dbReference type="Proteomes" id="UP000037069">
    <property type="component" value="Unassembled WGS sequence"/>
</dbReference>
<evidence type="ECO:0000256" key="2">
    <source>
        <dbReference type="ARBA" id="ARBA00006364"/>
    </source>
</evidence>
<evidence type="ECO:0000256" key="5">
    <source>
        <dbReference type="ARBA" id="ARBA00022989"/>
    </source>
</evidence>
<organism evidence="9 10">
    <name type="scientific">Lucilia cuprina</name>
    <name type="common">Green bottle fly</name>
    <name type="synonym">Australian sheep blowfly</name>
    <dbReference type="NCBI Taxonomy" id="7375"/>
    <lineage>
        <taxon>Eukaryota</taxon>
        <taxon>Metazoa</taxon>
        <taxon>Ecdysozoa</taxon>
        <taxon>Arthropoda</taxon>
        <taxon>Hexapoda</taxon>
        <taxon>Insecta</taxon>
        <taxon>Pterygota</taxon>
        <taxon>Neoptera</taxon>
        <taxon>Endopterygota</taxon>
        <taxon>Diptera</taxon>
        <taxon>Brachycera</taxon>
        <taxon>Muscomorpha</taxon>
        <taxon>Oestroidea</taxon>
        <taxon>Calliphoridae</taxon>
        <taxon>Luciliinae</taxon>
        <taxon>Lucilia</taxon>
    </lineage>
</organism>
<keyword evidence="4 7" id="KW-0812">Transmembrane</keyword>
<proteinExistence type="inferred from homology"/>
<feature type="compositionally biased region" description="Polar residues" evidence="8">
    <location>
        <begin position="1237"/>
        <end position="1247"/>
    </location>
</feature>
<feature type="compositionally biased region" description="Basic residues" evidence="8">
    <location>
        <begin position="385"/>
        <end position="395"/>
    </location>
</feature>
<evidence type="ECO:0000256" key="1">
    <source>
        <dbReference type="ARBA" id="ARBA00004651"/>
    </source>
</evidence>
<feature type="region of interest" description="Disordered" evidence="8">
    <location>
        <begin position="1204"/>
        <end position="1260"/>
    </location>
</feature>
<feature type="region of interest" description="Disordered" evidence="8">
    <location>
        <begin position="733"/>
        <end position="760"/>
    </location>
</feature>
<feature type="compositionally biased region" description="Polar residues" evidence="8">
    <location>
        <begin position="683"/>
        <end position="696"/>
    </location>
</feature>
<feature type="region of interest" description="Disordered" evidence="8">
    <location>
        <begin position="779"/>
        <end position="804"/>
    </location>
</feature>
<evidence type="ECO:0000256" key="3">
    <source>
        <dbReference type="ARBA" id="ARBA00022475"/>
    </source>
</evidence>
<dbReference type="GO" id="GO:0002028">
    <property type="term" value="P:regulation of sodium ion transport"/>
    <property type="evidence" value="ECO:0007669"/>
    <property type="project" value="UniProtKB-UniRule"/>
</dbReference>
<comment type="subcellular location">
    <subcellularLocation>
        <location evidence="1 7">Cell membrane</location>
        <topology evidence="1 7">Multi-pass membrane protein</topology>
    </subcellularLocation>
</comment>
<feature type="compositionally biased region" description="Low complexity" evidence="8">
    <location>
        <begin position="349"/>
        <end position="359"/>
    </location>
</feature>
<dbReference type="OMA" id="EGHFARI"/>
<evidence type="ECO:0000313" key="10">
    <source>
        <dbReference type="Proteomes" id="UP000037069"/>
    </source>
</evidence>
<feature type="compositionally biased region" description="Low complexity" evidence="8">
    <location>
        <begin position="284"/>
        <end position="331"/>
    </location>
</feature>
<gene>
    <name evidence="9" type="ORF">FF38_06046</name>
</gene>
<dbReference type="GO" id="GO:0005886">
    <property type="term" value="C:plasma membrane"/>
    <property type="evidence" value="ECO:0007669"/>
    <property type="project" value="UniProtKB-SubCell"/>
</dbReference>
<dbReference type="PANTHER" id="PTHR13084">
    <property type="entry name" value="T-CELL LYMPHOMA BREAKPOINT-ASSOCIATED TARGET 1-RELATED"/>
    <property type="match status" value="1"/>
</dbReference>
<feature type="compositionally biased region" description="Pro residues" evidence="8">
    <location>
        <begin position="781"/>
        <end position="790"/>
    </location>
</feature>
<feature type="compositionally biased region" description="Polar residues" evidence="8">
    <location>
        <begin position="743"/>
        <end position="759"/>
    </location>
</feature>
<comment type="caution">
    <text evidence="9">The sequence shown here is derived from an EMBL/GenBank/DDBJ whole genome shotgun (WGS) entry which is preliminary data.</text>
</comment>
<reference evidence="9 10" key="1">
    <citation type="journal article" date="2015" name="Nat. Commun.">
        <title>Lucilia cuprina genome unlocks parasitic fly biology to underpin future interventions.</title>
        <authorList>
            <person name="Anstead C.A."/>
            <person name="Korhonen P.K."/>
            <person name="Young N.D."/>
            <person name="Hall R.S."/>
            <person name="Jex A.R."/>
            <person name="Murali S.C."/>
            <person name="Hughes D.S."/>
            <person name="Lee S.F."/>
            <person name="Perry T."/>
            <person name="Stroehlein A.J."/>
            <person name="Ansell B.R."/>
            <person name="Breugelmans B."/>
            <person name="Hofmann A."/>
            <person name="Qu J."/>
            <person name="Dugan S."/>
            <person name="Lee S.L."/>
            <person name="Chao H."/>
            <person name="Dinh H."/>
            <person name="Han Y."/>
            <person name="Doddapaneni H.V."/>
            <person name="Worley K.C."/>
            <person name="Muzny D.M."/>
            <person name="Ioannidis P."/>
            <person name="Waterhouse R.M."/>
            <person name="Zdobnov E.M."/>
            <person name="James P.J."/>
            <person name="Bagnall N.H."/>
            <person name="Kotze A.C."/>
            <person name="Gibbs R.A."/>
            <person name="Richards S."/>
            <person name="Batterham P."/>
            <person name="Gasser R.B."/>
        </authorList>
    </citation>
    <scope>NUCLEOTIDE SEQUENCE [LARGE SCALE GENOMIC DNA]</scope>
    <source>
        <strain evidence="9 10">LS</strain>
        <tissue evidence="9">Full body</tissue>
    </source>
</reference>
<evidence type="ECO:0000256" key="7">
    <source>
        <dbReference type="RuleBase" id="RU368041"/>
    </source>
</evidence>
<feature type="compositionally biased region" description="Low complexity" evidence="8">
    <location>
        <begin position="1314"/>
        <end position="1325"/>
    </location>
</feature>
<feature type="compositionally biased region" description="Polar residues" evidence="8">
    <location>
        <begin position="366"/>
        <end position="382"/>
    </location>
</feature>
<feature type="compositionally biased region" description="Basic residues" evidence="8">
    <location>
        <begin position="336"/>
        <end position="348"/>
    </location>
</feature>
<evidence type="ECO:0000256" key="6">
    <source>
        <dbReference type="ARBA" id="ARBA00023136"/>
    </source>
</evidence>